<gene>
    <name evidence="2" type="ORF">PFAG_00564</name>
</gene>
<dbReference type="Proteomes" id="UP000030666">
    <property type="component" value="Unassembled WGS sequence"/>
</dbReference>
<reference evidence="2" key="1">
    <citation type="submission" date="2013-02" db="EMBL/GenBank/DDBJ databases">
        <title>The Genome Sequence of Plasmodium falciparum Santa Lucia.</title>
        <authorList>
            <consortium name="The Broad Institute Genome Sequencing Platform"/>
            <consortium name="The Broad Institute Genome Sequencing Center for Infectious Disease"/>
            <person name="Neafsey D."/>
            <person name="Cheeseman I."/>
            <person name="Volkman S."/>
            <person name="Adams J."/>
            <person name="Walker B."/>
            <person name="Young S.K."/>
            <person name="Zeng Q."/>
            <person name="Gargeya S."/>
            <person name="Fitzgerald M."/>
            <person name="Haas B."/>
            <person name="Abouelleil A."/>
            <person name="Alvarado L."/>
            <person name="Arachchi H.M."/>
            <person name="Berlin A.M."/>
            <person name="Chapman S.B."/>
            <person name="Dewar J."/>
            <person name="Goldberg J."/>
            <person name="Griggs A."/>
            <person name="Gujja S."/>
            <person name="Hansen M."/>
            <person name="Howarth C."/>
            <person name="Imamovic A."/>
            <person name="Larimer J."/>
            <person name="McCowan C."/>
            <person name="Murphy C."/>
            <person name="Neiman D."/>
            <person name="Pearson M."/>
            <person name="Priest M."/>
            <person name="Roberts A."/>
            <person name="Saif S."/>
            <person name="Shea T."/>
            <person name="Sisk P."/>
            <person name="Sykes S."/>
            <person name="Wortman J."/>
            <person name="Nusbaum C."/>
            <person name="Birren B."/>
        </authorList>
    </citation>
    <scope>NUCLEOTIDE SEQUENCE [LARGE SCALE GENOMIC DNA]</scope>
    <source>
        <strain evidence="2">Santa Lucia</strain>
    </source>
</reference>
<dbReference type="AlphaFoldDB" id="W7G150"/>
<keyword evidence="1" id="KW-0472">Membrane</keyword>
<organism evidence="2">
    <name type="scientific">Plasmodium falciparum Santa Lucia</name>
    <dbReference type="NCBI Taxonomy" id="478859"/>
    <lineage>
        <taxon>Eukaryota</taxon>
        <taxon>Sar</taxon>
        <taxon>Alveolata</taxon>
        <taxon>Apicomplexa</taxon>
        <taxon>Aconoidasida</taxon>
        <taxon>Haemosporida</taxon>
        <taxon>Plasmodiidae</taxon>
        <taxon>Plasmodium</taxon>
        <taxon>Plasmodium (Laverania)</taxon>
    </lineage>
</organism>
<name>W7G150_PLAFA</name>
<sequence length="152" mass="17695">METTFEHVITKFWLHFLSSNSLLSPTTNISLSKWYFFYRGKLNWKFGILGHFLQHHKNFTRTSLLFHHIVHDLLYIQNGSTYFPLRLYFVCTSIFLHSPFSPSTFAAQLTCTSKHLGGVYQFLSIFHKIFVGAHIVLIFVHIVSTCGFVCDI</sequence>
<feature type="transmembrane region" description="Helical" evidence="1">
    <location>
        <begin position="129"/>
        <end position="150"/>
    </location>
</feature>
<protein>
    <submittedName>
        <fullName evidence="2">Uncharacterized protein</fullName>
    </submittedName>
</protein>
<keyword evidence="1" id="KW-0812">Transmembrane</keyword>
<dbReference type="EMBL" id="KE123475">
    <property type="protein sequence ID" value="EUT91905.1"/>
    <property type="molecule type" value="Genomic_DNA"/>
</dbReference>
<accession>W7G150</accession>
<evidence type="ECO:0000256" key="1">
    <source>
        <dbReference type="SAM" id="Phobius"/>
    </source>
</evidence>
<proteinExistence type="predicted"/>
<evidence type="ECO:0000313" key="2">
    <source>
        <dbReference type="EMBL" id="EUT91905.1"/>
    </source>
</evidence>
<feature type="transmembrane region" description="Helical" evidence="1">
    <location>
        <begin position="87"/>
        <end position="109"/>
    </location>
</feature>
<keyword evidence="1" id="KW-1133">Transmembrane helix</keyword>